<dbReference type="GeneID" id="100273378"/>
<evidence type="ECO:0000313" key="2">
    <source>
        <dbReference type="EMBL" id="ACF85985.1"/>
    </source>
</evidence>
<proteinExistence type="evidence at transcript level"/>
<feature type="region of interest" description="Disordered" evidence="1">
    <location>
        <begin position="1"/>
        <end position="121"/>
    </location>
</feature>
<reference evidence="2" key="1">
    <citation type="journal article" date="2009" name="PLoS Genet.">
        <title>Sequencing, mapping, and analysis of 27,455 maize full-length cDNAs.</title>
        <authorList>
            <person name="Soderlund C."/>
            <person name="Descour A."/>
            <person name="Kudrna D."/>
            <person name="Bomhoff M."/>
            <person name="Boyd L."/>
            <person name="Currie J."/>
            <person name="Angelova A."/>
            <person name="Collura K."/>
            <person name="Wissotski M."/>
            <person name="Ashley E."/>
            <person name="Morrow D."/>
            <person name="Fernandes J."/>
            <person name="Walbot V."/>
            <person name="Yu Y."/>
        </authorList>
    </citation>
    <scope>NUCLEOTIDE SEQUENCE</scope>
    <source>
        <strain evidence="2">B73</strain>
    </source>
</reference>
<feature type="compositionally biased region" description="Low complexity" evidence="1">
    <location>
        <begin position="44"/>
        <end position="75"/>
    </location>
</feature>
<name>B4FV42_MAIZE</name>
<organism evidence="2">
    <name type="scientific">Zea mays</name>
    <name type="common">Maize</name>
    <dbReference type="NCBI Taxonomy" id="4577"/>
    <lineage>
        <taxon>Eukaryota</taxon>
        <taxon>Viridiplantae</taxon>
        <taxon>Streptophyta</taxon>
        <taxon>Embryophyta</taxon>
        <taxon>Tracheophyta</taxon>
        <taxon>Spermatophyta</taxon>
        <taxon>Magnoliopsida</taxon>
        <taxon>Liliopsida</taxon>
        <taxon>Poales</taxon>
        <taxon>Poaceae</taxon>
        <taxon>PACMAD clade</taxon>
        <taxon>Panicoideae</taxon>
        <taxon>Andropogonodae</taxon>
        <taxon>Andropogoneae</taxon>
        <taxon>Tripsacinae</taxon>
        <taxon>Zea</taxon>
    </lineage>
</organism>
<dbReference type="HOGENOM" id="CLU_1379932_0_0_1"/>
<dbReference type="AlphaFoldDB" id="B4FV42"/>
<sequence>MTRTRSRRREGAILGSSSSGSWPWSRWPPACWCSAPSTVPWRPSPAAGSAGRRSGPRPGRPALGSTTPGPTSTSTRRWRRRWADTGTGARSSAATATAGRRSASSPPGRASPSGSAAASTRSSSSWCWAPSSELSGGSSTGTTTITTTTDYQCQAPATYFTFVCNIYMTKFFPCGILGTECTDDASGDVCNNFVHSEM</sequence>
<dbReference type="RefSeq" id="NP_001141288.1">
    <property type="nucleotide sequence ID" value="NM_001147816.1"/>
</dbReference>
<feature type="compositionally biased region" description="Low complexity" evidence="1">
    <location>
        <begin position="85"/>
        <end position="121"/>
    </location>
</feature>
<protein>
    <submittedName>
        <fullName evidence="2">Uncharacterized protein</fullName>
    </submittedName>
</protein>
<dbReference type="KEGG" id="zma:100273378"/>
<evidence type="ECO:0000256" key="1">
    <source>
        <dbReference type="SAM" id="MobiDB-lite"/>
    </source>
</evidence>
<dbReference type="EMBL" id="BT040980">
    <property type="protein sequence ID" value="ACF85985.1"/>
    <property type="molecule type" value="mRNA"/>
</dbReference>
<feature type="compositionally biased region" description="Low complexity" evidence="1">
    <location>
        <begin position="15"/>
        <end position="29"/>
    </location>
</feature>
<accession>B4FV42</accession>